<dbReference type="SMART" id="SM00494">
    <property type="entry name" value="ChtBD2"/>
    <property type="match status" value="4"/>
</dbReference>
<feature type="domain" description="Chitin-binding type-2" evidence="6">
    <location>
        <begin position="245"/>
        <end position="299"/>
    </location>
</feature>
<dbReference type="Gene3D" id="2.170.140.10">
    <property type="entry name" value="Chitin binding domain"/>
    <property type="match status" value="4"/>
</dbReference>
<keyword evidence="1" id="KW-0147">Chitin-binding</keyword>
<dbReference type="GO" id="GO:0008061">
    <property type="term" value="F:chitin binding"/>
    <property type="evidence" value="ECO:0007669"/>
    <property type="project" value="UniProtKB-KW"/>
</dbReference>
<dbReference type="GO" id="GO:0005576">
    <property type="term" value="C:extracellular region"/>
    <property type="evidence" value="ECO:0007669"/>
    <property type="project" value="InterPro"/>
</dbReference>
<evidence type="ECO:0000256" key="4">
    <source>
        <dbReference type="ARBA" id="ARBA00023157"/>
    </source>
</evidence>
<dbReference type="Proteomes" id="UP000295192">
    <property type="component" value="Unassembled WGS sequence"/>
</dbReference>
<evidence type="ECO:0000256" key="5">
    <source>
        <dbReference type="ARBA" id="ARBA00023180"/>
    </source>
</evidence>
<keyword evidence="4" id="KW-1015">Disulfide bond</keyword>
<dbReference type="STRING" id="7232.A0A484BTQ4"/>
<reference evidence="7 8" key="1">
    <citation type="journal article" date="2019" name="J. Hered.">
        <title>An Improved Genome Assembly for Drosophila navojoa, the Basal Species in the mojavensis Cluster.</title>
        <authorList>
            <person name="Vanderlinde T."/>
            <person name="Dupim E.G."/>
            <person name="Nazario-Yepiz N.O."/>
            <person name="Carvalho A.B."/>
        </authorList>
    </citation>
    <scope>NUCLEOTIDE SEQUENCE [LARGE SCALE GENOMIC DNA]</scope>
    <source>
        <strain evidence="7">Navoj_Jal97</strain>
        <tissue evidence="7">Whole organism</tissue>
    </source>
</reference>
<evidence type="ECO:0000256" key="2">
    <source>
        <dbReference type="ARBA" id="ARBA00022729"/>
    </source>
</evidence>
<dbReference type="EMBL" id="LSRL02000010">
    <property type="protein sequence ID" value="TDG51255.1"/>
    <property type="molecule type" value="Genomic_DNA"/>
</dbReference>
<dbReference type="OrthoDB" id="6020543at2759"/>
<feature type="domain" description="Chitin-binding type-2" evidence="6">
    <location>
        <begin position="166"/>
        <end position="226"/>
    </location>
</feature>
<dbReference type="InterPro" id="IPR051940">
    <property type="entry name" value="Chitin_bind-dev_reg"/>
</dbReference>
<evidence type="ECO:0000256" key="1">
    <source>
        <dbReference type="ARBA" id="ARBA00022669"/>
    </source>
</evidence>
<evidence type="ECO:0000259" key="6">
    <source>
        <dbReference type="PROSITE" id="PS50940"/>
    </source>
</evidence>
<feature type="domain" description="Chitin-binding type-2" evidence="6">
    <location>
        <begin position="127"/>
        <end position="164"/>
    </location>
</feature>
<accession>A0A484BTQ4</accession>
<feature type="domain" description="Chitin-binding type-2" evidence="6">
    <location>
        <begin position="54"/>
        <end position="111"/>
    </location>
</feature>
<sequence>MVAYKMKFSSPPWPQLQLQLQLQLETRRENMIKYSQLLTLISLATLLGVGLGDVNICSNVVDNLFLPSLDNCSNYYLCVAGRAVPRSCSSGYFFDARKQQCVGVSEVRCLPTCPTQGLSSFCYDRTCTKYVLCFGGEPVLRECADGLQYNAETDRCDFPQYVDCVDNLCVRQNNVDDIVYIASKSKCDKYYVCLDGLPVNQTCARGLQFNPECNCCDFPSRVNCTVETLQRDIKPFSRVPPRSGGITCPDQGSHFIAHKTRNDAYYYCSNGKSVTLDCTPGLVYDAEREECREPQFVKA</sequence>
<dbReference type="OMA" id="RGECREP"/>
<name>A0A484BTQ4_DRONA</name>
<dbReference type="AlphaFoldDB" id="A0A484BTQ4"/>
<keyword evidence="5" id="KW-0325">Glycoprotein</keyword>
<dbReference type="PROSITE" id="PS50940">
    <property type="entry name" value="CHIT_BIND_II"/>
    <property type="match status" value="4"/>
</dbReference>
<keyword evidence="2" id="KW-0732">Signal</keyword>
<dbReference type="PANTHER" id="PTHR23301:SF0">
    <property type="entry name" value="CHITIN-BINDING TYPE-2 DOMAIN-CONTAINING PROTEIN-RELATED"/>
    <property type="match status" value="1"/>
</dbReference>
<keyword evidence="3" id="KW-0677">Repeat</keyword>
<evidence type="ECO:0000313" key="8">
    <source>
        <dbReference type="Proteomes" id="UP000295192"/>
    </source>
</evidence>
<dbReference type="Pfam" id="PF01607">
    <property type="entry name" value="CBM_14"/>
    <property type="match status" value="4"/>
</dbReference>
<evidence type="ECO:0000256" key="3">
    <source>
        <dbReference type="ARBA" id="ARBA00022737"/>
    </source>
</evidence>
<proteinExistence type="predicted"/>
<dbReference type="InterPro" id="IPR036508">
    <property type="entry name" value="Chitin-bd_dom_sf"/>
</dbReference>
<evidence type="ECO:0000313" key="7">
    <source>
        <dbReference type="EMBL" id="TDG51255.1"/>
    </source>
</evidence>
<comment type="caution">
    <text evidence="7">The sequence shown here is derived from an EMBL/GenBank/DDBJ whole genome shotgun (WGS) entry which is preliminary data.</text>
</comment>
<organism evidence="7 8">
    <name type="scientific">Drosophila navojoa</name>
    <name type="common">Fruit fly</name>
    <dbReference type="NCBI Taxonomy" id="7232"/>
    <lineage>
        <taxon>Eukaryota</taxon>
        <taxon>Metazoa</taxon>
        <taxon>Ecdysozoa</taxon>
        <taxon>Arthropoda</taxon>
        <taxon>Hexapoda</taxon>
        <taxon>Insecta</taxon>
        <taxon>Pterygota</taxon>
        <taxon>Neoptera</taxon>
        <taxon>Endopterygota</taxon>
        <taxon>Diptera</taxon>
        <taxon>Brachycera</taxon>
        <taxon>Muscomorpha</taxon>
        <taxon>Ephydroidea</taxon>
        <taxon>Drosophilidae</taxon>
        <taxon>Drosophila</taxon>
    </lineage>
</organism>
<protein>
    <recommendedName>
        <fullName evidence="6">Chitin-binding type-2 domain-containing protein</fullName>
    </recommendedName>
</protein>
<dbReference type="SUPFAM" id="SSF57625">
    <property type="entry name" value="Invertebrate chitin-binding proteins"/>
    <property type="match status" value="4"/>
</dbReference>
<gene>
    <name evidence="7" type="ORF">AWZ03_002342</name>
</gene>
<keyword evidence="8" id="KW-1185">Reference proteome</keyword>
<dbReference type="PANTHER" id="PTHR23301">
    <property type="entry name" value="CHITIN BINDING PERITROPHIN-A"/>
    <property type="match status" value="1"/>
</dbReference>
<dbReference type="InterPro" id="IPR002557">
    <property type="entry name" value="Chitin-bd_dom"/>
</dbReference>